<dbReference type="InterPro" id="IPR000524">
    <property type="entry name" value="Tscrpt_reg_HTH_GntR"/>
</dbReference>
<dbReference type="SUPFAM" id="SSF48008">
    <property type="entry name" value="GntR ligand-binding domain-like"/>
    <property type="match status" value="1"/>
</dbReference>
<dbReference type="PANTHER" id="PTHR43537:SF24">
    <property type="entry name" value="GLUCONATE OPERON TRANSCRIPTIONAL REPRESSOR"/>
    <property type="match status" value="1"/>
</dbReference>
<protein>
    <submittedName>
        <fullName evidence="5">GntR family transcriptional regulator</fullName>
    </submittedName>
</protein>
<keyword evidence="1" id="KW-0805">Transcription regulation</keyword>
<evidence type="ECO:0000313" key="5">
    <source>
        <dbReference type="EMBL" id="QCB94149.1"/>
    </source>
</evidence>
<dbReference type="Pfam" id="PF07729">
    <property type="entry name" value="FCD"/>
    <property type="match status" value="1"/>
</dbReference>
<name>A0A4P7SIT5_9CELL</name>
<dbReference type="SUPFAM" id="SSF46785">
    <property type="entry name" value="Winged helix' DNA-binding domain"/>
    <property type="match status" value="1"/>
</dbReference>
<dbReference type="Gene3D" id="1.10.10.10">
    <property type="entry name" value="Winged helix-like DNA-binding domain superfamily/Winged helix DNA-binding domain"/>
    <property type="match status" value="1"/>
</dbReference>
<dbReference type="PANTHER" id="PTHR43537">
    <property type="entry name" value="TRANSCRIPTIONAL REGULATOR, GNTR FAMILY"/>
    <property type="match status" value="1"/>
</dbReference>
<keyword evidence="3" id="KW-0804">Transcription</keyword>
<accession>A0A4P7SIT5</accession>
<evidence type="ECO:0000259" key="4">
    <source>
        <dbReference type="PROSITE" id="PS50949"/>
    </source>
</evidence>
<dbReference type="GO" id="GO:0003700">
    <property type="term" value="F:DNA-binding transcription factor activity"/>
    <property type="evidence" value="ECO:0007669"/>
    <property type="project" value="InterPro"/>
</dbReference>
<dbReference type="KEGG" id="celz:E5225_11840"/>
<proteinExistence type="predicted"/>
<dbReference type="Pfam" id="PF00392">
    <property type="entry name" value="GntR"/>
    <property type="match status" value="1"/>
</dbReference>
<dbReference type="InterPro" id="IPR008920">
    <property type="entry name" value="TF_FadR/GntR_C"/>
</dbReference>
<dbReference type="Gene3D" id="1.20.120.530">
    <property type="entry name" value="GntR ligand-binding domain-like"/>
    <property type="match status" value="1"/>
</dbReference>
<dbReference type="RefSeq" id="WP_135971878.1">
    <property type="nucleotide sequence ID" value="NZ_CP039291.1"/>
</dbReference>
<dbReference type="SMART" id="SM00895">
    <property type="entry name" value="FCD"/>
    <property type="match status" value="1"/>
</dbReference>
<keyword evidence="6" id="KW-1185">Reference proteome</keyword>
<feature type="domain" description="HTH gntR-type" evidence="4">
    <location>
        <begin position="12"/>
        <end position="78"/>
    </location>
</feature>
<dbReference type="InterPro" id="IPR036390">
    <property type="entry name" value="WH_DNA-bd_sf"/>
</dbReference>
<evidence type="ECO:0000256" key="2">
    <source>
        <dbReference type="ARBA" id="ARBA00023125"/>
    </source>
</evidence>
<dbReference type="CDD" id="cd07377">
    <property type="entry name" value="WHTH_GntR"/>
    <property type="match status" value="1"/>
</dbReference>
<dbReference type="OrthoDB" id="9816161at2"/>
<evidence type="ECO:0000256" key="1">
    <source>
        <dbReference type="ARBA" id="ARBA00023015"/>
    </source>
</evidence>
<dbReference type="EMBL" id="CP039291">
    <property type="protein sequence ID" value="QCB94149.1"/>
    <property type="molecule type" value="Genomic_DNA"/>
</dbReference>
<dbReference type="InterPro" id="IPR011711">
    <property type="entry name" value="GntR_C"/>
</dbReference>
<organism evidence="5 6">
    <name type="scientific">Cellulomonas shaoxiangyii</name>
    <dbReference type="NCBI Taxonomy" id="2566013"/>
    <lineage>
        <taxon>Bacteria</taxon>
        <taxon>Bacillati</taxon>
        <taxon>Actinomycetota</taxon>
        <taxon>Actinomycetes</taxon>
        <taxon>Micrococcales</taxon>
        <taxon>Cellulomonadaceae</taxon>
        <taxon>Cellulomonas</taxon>
    </lineage>
</organism>
<dbReference type="SMART" id="SM00345">
    <property type="entry name" value="HTH_GNTR"/>
    <property type="match status" value="1"/>
</dbReference>
<sequence length="219" mass="24974">MDEKFRGVIDVPTVADEVYRRLRAAITSGHLAPGALISLRQVAQAYGVSTMPVRDAVNTLRADGLVVVERRSVTVTRLHAEEIHEIFQIRLRLEQLASQWALDNVTDEDVADLTEILDRMAGGAVDVARWRQLNQEFHRRFYDCSRSAHLLELLQNIWDKVEPYMAIYASTVDDFREADRQHRLMLRHIRARDLSALLVELSEHLEHTEATVVAALRAG</sequence>
<evidence type="ECO:0000313" key="6">
    <source>
        <dbReference type="Proteomes" id="UP000296469"/>
    </source>
</evidence>
<dbReference type="GO" id="GO:0003677">
    <property type="term" value="F:DNA binding"/>
    <property type="evidence" value="ECO:0007669"/>
    <property type="project" value="UniProtKB-KW"/>
</dbReference>
<gene>
    <name evidence="5" type="ORF">E5225_11840</name>
</gene>
<dbReference type="AlphaFoldDB" id="A0A4P7SIT5"/>
<dbReference type="Proteomes" id="UP000296469">
    <property type="component" value="Chromosome"/>
</dbReference>
<evidence type="ECO:0000256" key="3">
    <source>
        <dbReference type="ARBA" id="ARBA00023163"/>
    </source>
</evidence>
<dbReference type="InterPro" id="IPR036388">
    <property type="entry name" value="WH-like_DNA-bd_sf"/>
</dbReference>
<reference evidence="5 6" key="1">
    <citation type="submission" date="2019-04" db="EMBL/GenBank/DDBJ databases">
        <title>Isolation and identification of Cellulomonas shaoxiangyii sp. Nov. isolated from feces of the Tibetan antelopes (Pantholops hodgsonii) in the Qinghai-Tibet plateau of China.</title>
        <authorList>
            <person name="Tian Z."/>
        </authorList>
    </citation>
    <scope>NUCLEOTIDE SEQUENCE [LARGE SCALE GENOMIC DNA]</scope>
    <source>
        <strain evidence="5 6">Z28</strain>
    </source>
</reference>
<dbReference type="PROSITE" id="PS50949">
    <property type="entry name" value="HTH_GNTR"/>
    <property type="match status" value="1"/>
</dbReference>
<keyword evidence="2" id="KW-0238">DNA-binding</keyword>